<proteinExistence type="predicted"/>
<feature type="region of interest" description="Disordered" evidence="1">
    <location>
        <begin position="1"/>
        <end position="59"/>
    </location>
</feature>
<organism evidence="4 6">
    <name type="scientific">Bordetella bronchialis</name>
    <dbReference type="NCBI Taxonomy" id="463025"/>
    <lineage>
        <taxon>Bacteria</taxon>
        <taxon>Pseudomonadati</taxon>
        <taxon>Pseudomonadota</taxon>
        <taxon>Betaproteobacteria</taxon>
        <taxon>Burkholderiales</taxon>
        <taxon>Alcaligenaceae</taxon>
        <taxon>Bordetella</taxon>
    </lineage>
</organism>
<evidence type="ECO:0000313" key="5">
    <source>
        <dbReference type="Proteomes" id="UP000091897"/>
    </source>
</evidence>
<dbReference type="AlphaFoldDB" id="A0A193FL48"/>
<gene>
    <name evidence="3" type="ORF">BAU06_17800</name>
    <name evidence="4" type="ORF">BAU08_18020</name>
</gene>
<feature type="compositionally biased region" description="Pro residues" evidence="1">
    <location>
        <begin position="13"/>
        <end position="22"/>
    </location>
</feature>
<feature type="compositionally biased region" description="Low complexity" evidence="1">
    <location>
        <begin position="27"/>
        <end position="59"/>
    </location>
</feature>
<evidence type="ECO:0000313" key="6">
    <source>
        <dbReference type="Proteomes" id="UP000092213"/>
    </source>
</evidence>
<dbReference type="OrthoDB" id="8688204at2"/>
<reference evidence="5 6" key="1">
    <citation type="submission" date="2016-06" db="EMBL/GenBank/DDBJ databases">
        <title>Complete genome sequences of Bordetella bronchialis and Bordetella flabilis.</title>
        <authorList>
            <person name="LiPuma J.J."/>
            <person name="Spilker T."/>
        </authorList>
    </citation>
    <scope>NUCLEOTIDE SEQUENCE [LARGE SCALE GENOMIC DNA]</scope>
    <source>
        <strain evidence="4 6">AU17976</strain>
        <strain evidence="3 5">AU3182</strain>
    </source>
</reference>
<accession>A0A193FL48</accession>
<evidence type="ECO:0000313" key="3">
    <source>
        <dbReference type="EMBL" id="ANN67901.1"/>
    </source>
</evidence>
<evidence type="ECO:0000313" key="4">
    <source>
        <dbReference type="EMBL" id="ANN72991.1"/>
    </source>
</evidence>
<feature type="transmembrane region" description="Helical" evidence="2">
    <location>
        <begin position="69"/>
        <end position="89"/>
    </location>
</feature>
<dbReference type="KEGG" id="bbro:BAU06_17800"/>
<name>A0A193FL48_9BORD</name>
<dbReference type="Proteomes" id="UP000092213">
    <property type="component" value="Chromosome"/>
</dbReference>
<keyword evidence="2" id="KW-0812">Transmembrane</keyword>
<keyword evidence="2" id="KW-0472">Membrane</keyword>
<dbReference type="EMBL" id="CP016170">
    <property type="protein sequence ID" value="ANN67901.1"/>
    <property type="molecule type" value="Genomic_DNA"/>
</dbReference>
<dbReference type="STRING" id="463025.BAU08_18020"/>
<protein>
    <submittedName>
        <fullName evidence="4">Uncharacterized protein</fullName>
    </submittedName>
</protein>
<keyword evidence="5" id="KW-1185">Reference proteome</keyword>
<dbReference type="RefSeq" id="WP_066353063.1">
    <property type="nucleotide sequence ID" value="NZ_CBCSFJ010000010.1"/>
</dbReference>
<evidence type="ECO:0000256" key="2">
    <source>
        <dbReference type="SAM" id="Phobius"/>
    </source>
</evidence>
<keyword evidence="2" id="KW-1133">Transmembrane helix</keyword>
<dbReference type="Proteomes" id="UP000091897">
    <property type="component" value="Chromosome"/>
</dbReference>
<dbReference type="EMBL" id="CP016171">
    <property type="protein sequence ID" value="ANN72991.1"/>
    <property type="molecule type" value="Genomic_DNA"/>
</dbReference>
<sequence length="91" mass="9034">MNIAADPQFPAKWPFPPAPPARRPLGHGRPAGRSGHAAAPVGGDGAAAPGMAPSPAAGGVSTRQMVVDVLLVAMWGAMIPGLMWLGAAAGF</sequence>
<evidence type="ECO:0000256" key="1">
    <source>
        <dbReference type="SAM" id="MobiDB-lite"/>
    </source>
</evidence>